<organism evidence="9 10">
    <name type="scientific">Tepidimonas thermarum</name>
    <dbReference type="NCBI Taxonomy" id="335431"/>
    <lineage>
        <taxon>Bacteria</taxon>
        <taxon>Pseudomonadati</taxon>
        <taxon>Pseudomonadota</taxon>
        <taxon>Betaproteobacteria</taxon>
        <taxon>Burkholderiales</taxon>
        <taxon>Tepidimonas</taxon>
    </lineage>
</organism>
<keyword evidence="6 8" id="KW-1133">Transmembrane helix</keyword>
<dbReference type="OrthoDB" id="9179311at2"/>
<dbReference type="PANTHER" id="PTHR34979">
    <property type="entry name" value="INNER MEMBRANE PROTEIN YGAZ"/>
    <property type="match status" value="1"/>
</dbReference>
<dbReference type="GO" id="GO:1903785">
    <property type="term" value="P:L-valine transmembrane transport"/>
    <property type="evidence" value="ECO:0007669"/>
    <property type="project" value="TreeGrafter"/>
</dbReference>
<evidence type="ECO:0000256" key="8">
    <source>
        <dbReference type="SAM" id="Phobius"/>
    </source>
</evidence>
<evidence type="ECO:0000256" key="6">
    <source>
        <dbReference type="ARBA" id="ARBA00022989"/>
    </source>
</evidence>
<dbReference type="AlphaFoldDB" id="A0A554X470"/>
<feature type="transmembrane region" description="Helical" evidence="8">
    <location>
        <begin position="33"/>
        <end position="52"/>
    </location>
</feature>
<evidence type="ECO:0000256" key="5">
    <source>
        <dbReference type="ARBA" id="ARBA00022692"/>
    </source>
</evidence>
<evidence type="ECO:0000256" key="1">
    <source>
        <dbReference type="ARBA" id="ARBA00004651"/>
    </source>
</evidence>
<comment type="caution">
    <text evidence="9">The sequence shown here is derived from an EMBL/GenBank/DDBJ whole genome shotgun (WGS) entry which is preliminary data.</text>
</comment>
<name>A0A554X470_9BURK</name>
<feature type="transmembrane region" description="Helical" evidence="8">
    <location>
        <begin position="209"/>
        <end position="225"/>
    </location>
</feature>
<dbReference type="GO" id="GO:0005886">
    <property type="term" value="C:plasma membrane"/>
    <property type="evidence" value="ECO:0007669"/>
    <property type="project" value="UniProtKB-SubCell"/>
</dbReference>
<evidence type="ECO:0000313" key="10">
    <source>
        <dbReference type="Proteomes" id="UP000318542"/>
    </source>
</evidence>
<evidence type="ECO:0000256" key="7">
    <source>
        <dbReference type="ARBA" id="ARBA00023136"/>
    </source>
</evidence>
<feature type="transmembrane region" description="Helical" evidence="8">
    <location>
        <begin position="154"/>
        <end position="178"/>
    </location>
</feature>
<dbReference type="InterPro" id="IPR011606">
    <property type="entry name" value="Brnchd-chn_aa_trnsp_permease"/>
</dbReference>
<reference evidence="9 10" key="1">
    <citation type="submission" date="2019-07" db="EMBL/GenBank/DDBJ databases">
        <title>Tepidimonas thermarum AA-1 draft genome.</title>
        <authorList>
            <person name="Da Costa M.S."/>
            <person name="Froufe H.J.C."/>
            <person name="Egas C."/>
            <person name="Albuquerque L."/>
        </authorList>
    </citation>
    <scope>NUCLEOTIDE SEQUENCE [LARGE SCALE GENOMIC DNA]</scope>
    <source>
        <strain evidence="9 10">AA-1</strain>
    </source>
</reference>
<proteinExistence type="inferred from homology"/>
<comment type="subcellular location">
    <subcellularLocation>
        <location evidence="1">Cell membrane</location>
        <topology evidence="1">Multi-pass membrane protein</topology>
    </subcellularLocation>
</comment>
<evidence type="ECO:0000256" key="3">
    <source>
        <dbReference type="ARBA" id="ARBA00022448"/>
    </source>
</evidence>
<keyword evidence="4" id="KW-1003">Cell membrane</keyword>
<protein>
    <submittedName>
        <fullName evidence="9">AzlC: azaleucine resistance protein AzlC</fullName>
    </submittedName>
</protein>
<sequence>MSAAAAAAPFWRASFLNPALWRRPAFAAGARELVGVATGIGAWGLMTGVAMVKSGLTPLEALLMTLLVYAGSAQLAAVPLIMAGAPVWVILAAAFCVNLRFVVFSIHLRPYLAHLPRGQRLLTGYLTGDLSYVFFARRYPHPGRTADERADQEAYLAGSCGVNYAFWMTASVVGIALANAIPTQWGLGFAGILALLGVACSLATSRLRVLSAAVAGSAAVAAWALPLKLNIVVAIAAAVVVCLIAEAHGPRWLRGAPVAAQGHHG</sequence>
<accession>A0A554X470</accession>
<gene>
    <name evidence="9" type="ORF">Tther_00943</name>
</gene>
<evidence type="ECO:0000313" key="9">
    <source>
        <dbReference type="EMBL" id="TSE30546.1"/>
    </source>
</evidence>
<keyword evidence="3" id="KW-0813">Transport</keyword>
<dbReference type="EMBL" id="VJOL01000012">
    <property type="protein sequence ID" value="TSE30546.1"/>
    <property type="molecule type" value="Genomic_DNA"/>
</dbReference>
<keyword evidence="7 8" id="KW-0472">Membrane</keyword>
<dbReference type="Proteomes" id="UP000318542">
    <property type="component" value="Unassembled WGS sequence"/>
</dbReference>
<dbReference type="Pfam" id="PF03591">
    <property type="entry name" value="AzlC"/>
    <property type="match status" value="1"/>
</dbReference>
<evidence type="ECO:0000256" key="4">
    <source>
        <dbReference type="ARBA" id="ARBA00022475"/>
    </source>
</evidence>
<comment type="similarity">
    <text evidence="2">Belongs to the AzlC family.</text>
</comment>
<keyword evidence="5 8" id="KW-0812">Transmembrane</keyword>
<dbReference type="PANTHER" id="PTHR34979:SF1">
    <property type="entry name" value="INNER MEMBRANE PROTEIN YGAZ"/>
    <property type="match status" value="1"/>
</dbReference>
<feature type="transmembrane region" description="Helical" evidence="8">
    <location>
        <begin position="231"/>
        <end position="247"/>
    </location>
</feature>
<evidence type="ECO:0000256" key="2">
    <source>
        <dbReference type="ARBA" id="ARBA00010735"/>
    </source>
</evidence>
<dbReference type="RefSeq" id="WP_143901425.1">
    <property type="nucleotide sequence ID" value="NZ_VJOL01000012.1"/>
</dbReference>
<keyword evidence="10" id="KW-1185">Reference proteome</keyword>
<feature type="transmembrane region" description="Helical" evidence="8">
    <location>
        <begin position="184"/>
        <end position="202"/>
    </location>
</feature>